<dbReference type="InterPro" id="IPR000307">
    <property type="entry name" value="Ribosomal_bS16"/>
</dbReference>
<dbReference type="Gene3D" id="3.30.1320.10">
    <property type="match status" value="1"/>
</dbReference>
<evidence type="ECO:0000256" key="2">
    <source>
        <dbReference type="ARBA" id="ARBA00022980"/>
    </source>
</evidence>
<dbReference type="PANTHER" id="PTHR12919">
    <property type="entry name" value="30S RIBOSOMAL PROTEIN S16"/>
    <property type="match status" value="1"/>
</dbReference>
<proteinExistence type="inferred from homology"/>
<dbReference type="Proteomes" id="UP001162164">
    <property type="component" value="Unassembled WGS sequence"/>
</dbReference>
<evidence type="ECO:0000256" key="3">
    <source>
        <dbReference type="ARBA" id="ARBA00023274"/>
    </source>
</evidence>
<dbReference type="InterPro" id="IPR023803">
    <property type="entry name" value="Ribosomal_bS16_dom_sf"/>
</dbReference>
<evidence type="ECO:0000256" key="5">
    <source>
        <dbReference type="ARBA" id="ARBA00035438"/>
    </source>
</evidence>
<dbReference type="HAMAP" id="MF_00385">
    <property type="entry name" value="Ribosomal_bS16"/>
    <property type="match status" value="1"/>
</dbReference>
<name>A0ABQ9JCS6_9CUCU</name>
<protein>
    <recommendedName>
        <fullName evidence="4">Small ribosomal subunit protein bS16m</fullName>
    </recommendedName>
    <alternativeName>
        <fullName evidence="5">28S ribosomal protein S16, mitochondrial</fullName>
    </alternativeName>
</protein>
<comment type="similarity">
    <text evidence="1">Belongs to the bacterial ribosomal protein bS16 family.</text>
</comment>
<dbReference type="Pfam" id="PF00886">
    <property type="entry name" value="Ribosomal_S16"/>
    <property type="match status" value="1"/>
</dbReference>
<sequence>MIIPASGTGIYSNKTAKIIRFVRKGCTNRPFFHITVTERHMPLDHPGIEQLGTYDPLPNQWNEKLISLNYERVRYWIGNGAHLSNPVEQLLGLAESFPYILQVTLQRGETEELSMKLKKKIL</sequence>
<dbReference type="EMBL" id="JAPWTJ010000858">
    <property type="protein sequence ID" value="KAJ8975202.1"/>
    <property type="molecule type" value="Genomic_DNA"/>
</dbReference>
<dbReference type="PANTHER" id="PTHR12919:SF20">
    <property type="entry name" value="SMALL RIBOSOMAL SUBUNIT PROTEIN BS16M"/>
    <property type="match status" value="1"/>
</dbReference>
<keyword evidence="7" id="KW-1185">Reference proteome</keyword>
<evidence type="ECO:0000313" key="6">
    <source>
        <dbReference type="EMBL" id="KAJ8975202.1"/>
    </source>
</evidence>
<evidence type="ECO:0000313" key="7">
    <source>
        <dbReference type="Proteomes" id="UP001162164"/>
    </source>
</evidence>
<evidence type="ECO:0000256" key="4">
    <source>
        <dbReference type="ARBA" id="ARBA00035263"/>
    </source>
</evidence>
<accession>A0ABQ9JCS6</accession>
<organism evidence="6 7">
    <name type="scientific">Molorchus minor</name>
    <dbReference type="NCBI Taxonomy" id="1323400"/>
    <lineage>
        <taxon>Eukaryota</taxon>
        <taxon>Metazoa</taxon>
        <taxon>Ecdysozoa</taxon>
        <taxon>Arthropoda</taxon>
        <taxon>Hexapoda</taxon>
        <taxon>Insecta</taxon>
        <taxon>Pterygota</taxon>
        <taxon>Neoptera</taxon>
        <taxon>Endopterygota</taxon>
        <taxon>Coleoptera</taxon>
        <taxon>Polyphaga</taxon>
        <taxon>Cucujiformia</taxon>
        <taxon>Chrysomeloidea</taxon>
        <taxon>Cerambycidae</taxon>
        <taxon>Lamiinae</taxon>
        <taxon>Monochamini</taxon>
        <taxon>Molorchus</taxon>
    </lineage>
</organism>
<keyword evidence="3" id="KW-0687">Ribonucleoprotein</keyword>
<gene>
    <name evidence="6" type="ORF">NQ317_000200</name>
</gene>
<comment type="caution">
    <text evidence="6">The sequence shown here is derived from an EMBL/GenBank/DDBJ whole genome shotgun (WGS) entry which is preliminary data.</text>
</comment>
<dbReference type="NCBIfam" id="TIGR00002">
    <property type="entry name" value="S16"/>
    <property type="match status" value="1"/>
</dbReference>
<evidence type="ECO:0000256" key="1">
    <source>
        <dbReference type="ARBA" id="ARBA00006668"/>
    </source>
</evidence>
<reference evidence="6" key="1">
    <citation type="journal article" date="2023" name="Insect Mol. Biol.">
        <title>Genome sequencing provides insights into the evolution of gene families encoding plant cell wall-degrading enzymes in longhorned beetles.</title>
        <authorList>
            <person name="Shin N.R."/>
            <person name="Okamura Y."/>
            <person name="Kirsch R."/>
            <person name="Pauchet Y."/>
        </authorList>
    </citation>
    <scope>NUCLEOTIDE SEQUENCE</scope>
    <source>
        <strain evidence="6">MMC_N1</strain>
    </source>
</reference>
<dbReference type="SUPFAM" id="SSF54565">
    <property type="entry name" value="Ribosomal protein S16"/>
    <property type="match status" value="1"/>
</dbReference>
<keyword evidence="2" id="KW-0689">Ribosomal protein</keyword>